<gene>
    <name evidence="1" type="ORF">KYN89_14905</name>
</gene>
<reference evidence="1 2" key="1">
    <citation type="submission" date="2021-07" db="EMBL/GenBank/DDBJ databases">
        <title>Alteriqipengyuania abyssalis NZ-12B nov, sp.nov isolated from deep sea sponge in pacific ocean.</title>
        <authorList>
            <person name="Tareen S."/>
            <person name="Wink J."/>
        </authorList>
    </citation>
    <scope>NUCLEOTIDE SEQUENCE [LARGE SCALE GENOMIC DNA]</scope>
    <source>
        <strain evidence="1 2">NZ-12B</strain>
    </source>
</reference>
<keyword evidence="2" id="KW-1185">Reference proteome</keyword>
<evidence type="ECO:0000313" key="2">
    <source>
        <dbReference type="Proteomes" id="UP000759298"/>
    </source>
</evidence>
<protein>
    <recommendedName>
        <fullName evidence="3">Ferritin-like domain-containing protein</fullName>
    </recommendedName>
</protein>
<evidence type="ECO:0008006" key="3">
    <source>
        <dbReference type="Google" id="ProtNLM"/>
    </source>
</evidence>
<proteinExistence type="predicted"/>
<dbReference type="EMBL" id="JAHWXP010000005">
    <property type="protein sequence ID" value="MBY8338336.1"/>
    <property type="molecule type" value="Genomic_DNA"/>
</dbReference>
<dbReference type="InterPro" id="IPR009078">
    <property type="entry name" value="Ferritin-like_SF"/>
</dbReference>
<dbReference type="Gene3D" id="1.10.620.20">
    <property type="entry name" value="Ribonucleotide Reductase, subunit A"/>
    <property type="match status" value="1"/>
</dbReference>
<name>A0ABS7PH77_9SPHN</name>
<comment type="caution">
    <text evidence="1">The sequence shown here is derived from an EMBL/GenBank/DDBJ whole genome shotgun (WGS) entry which is preliminary data.</text>
</comment>
<dbReference type="SUPFAM" id="SSF47240">
    <property type="entry name" value="Ferritin-like"/>
    <property type="match status" value="1"/>
</dbReference>
<accession>A0ABS7PH77</accession>
<dbReference type="RefSeq" id="WP_222825827.1">
    <property type="nucleotide sequence ID" value="NZ_JAHWXP010000005.1"/>
</dbReference>
<evidence type="ECO:0000313" key="1">
    <source>
        <dbReference type="EMBL" id="MBY8338336.1"/>
    </source>
</evidence>
<sequence length="228" mass="26465">MPNALSIGQPGDPLYDAVATIYVNFYLSELRIIDLCARWIPRRHITREKYYLVHHANDEVRHAELFRKAFENLGGTIDEAAIEKYQVRDMEDRFDRLFRSDDEIEVLIGLNMYAEGVLAMMELRQLGKNAPELFPDFLQIAQDEKTHLAFGAKVLGRILEDEPEQRQRATEIARGYREHLGSYLATTVSDMIDFGVSISALDEDYRQQAIELYEEIMDRINIDVRLVH</sequence>
<dbReference type="Proteomes" id="UP000759298">
    <property type="component" value="Unassembled WGS sequence"/>
</dbReference>
<organism evidence="1 2">
    <name type="scientific">Alteriqipengyuania abyssalis</name>
    <dbReference type="NCBI Taxonomy" id="2860200"/>
    <lineage>
        <taxon>Bacteria</taxon>
        <taxon>Pseudomonadati</taxon>
        <taxon>Pseudomonadota</taxon>
        <taxon>Alphaproteobacteria</taxon>
        <taxon>Sphingomonadales</taxon>
        <taxon>Erythrobacteraceae</taxon>
        <taxon>Alteriqipengyuania</taxon>
    </lineage>
</organism>
<dbReference type="InterPro" id="IPR012348">
    <property type="entry name" value="RNR-like"/>
</dbReference>